<dbReference type="InterPro" id="IPR052235">
    <property type="entry name" value="Nephronectin_domain"/>
</dbReference>
<keyword evidence="2" id="KW-0812">Transmembrane</keyword>
<dbReference type="PROSITE" id="PS50068">
    <property type="entry name" value="LDLRA_2"/>
    <property type="match status" value="6"/>
</dbReference>
<dbReference type="InterPro" id="IPR023415">
    <property type="entry name" value="LDLR_class-A_CS"/>
</dbReference>
<protein>
    <submittedName>
        <fullName evidence="10">Latent-transforming growth factor beta-binding protein 4</fullName>
    </submittedName>
</protein>
<dbReference type="CDD" id="cd08544">
    <property type="entry name" value="Reeler"/>
    <property type="match status" value="1"/>
</dbReference>
<dbReference type="SUPFAM" id="SSF57424">
    <property type="entry name" value="LDL receptor-like module"/>
    <property type="match status" value="5"/>
</dbReference>
<feature type="disulfide bond" evidence="8">
    <location>
        <begin position="1163"/>
        <end position="1175"/>
    </location>
</feature>
<evidence type="ECO:0000256" key="2">
    <source>
        <dbReference type="ARBA" id="ARBA00022692"/>
    </source>
</evidence>
<comment type="caution">
    <text evidence="10">The sequence shown here is derived from an EMBL/GenBank/DDBJ whole genome shotgun (WGS) entry which is preliminary data.</text>
</comment>
<evidence type="ECO:0000256" key="6">
    <source>
        <dbReference type="ARBA" id="ARBA00023157"/>
    </source>
</evidence>
<evidence type="ECO:0000256" key="4">
    <source>
        <dbReference type="ARBA" id="ARBA00022737"/>
    </source>
</evidence>
<gene>
    <name evidence="10" type="ORF">HOLleu_10894</name>
</gene>
<feature type="disulfide bond" evidence="8">
    <location>
        <begin position="685"/>
        <end position="700"/>
    </location>
</feature>
<dbReference type="InterPro" id="IPR002172">
    <property type="entry name" value="LDrepeatLR_classA_rpt"/>
</dbReference>
<dbReference type="Proteomes" id="UP001152320">
    <property type="component" value="Chromosome 4"/>
</dbReference>
<evidence type="ECO:0000259" key="9">
    <source>
        <dbReference type="PROSITE" id="PS50026"/>
    </source>
</evidence>
<feature type="domain" description="EGF-like" evidence="9">
    <location>
        <begin position="1284"/>
        <end position="1324"/>
    </location>
</feature>
<dbReference type="Gene3D" id="2.60.40.4060">
    <property type="entry name" value="Reeler domain"/>
    <property type="match status" value="1"/>
</dbReference>
<feature type="disulfide bond" evidence="8">
    <location>
        <begin position="1005"/>
        <end position="1023"/>
    </location>
</feature>
<evidence type="ECO:0000256" key="1">
    <source>
        <dbReference type="ARBA" id="ARBA00022536"/>
    </source>
</evidence>
<dbReference type="SUPFAM" id="SSF57184">
    <property type="entry name" value="Growth factor receptor domain"/>
    <property type="match status" value="2"/>
</dbReference>
<dbReference type="PRINTS" id="PR00261">
    <property type="entry name" value="LDLRECEPTOR"/>
</dbReference>
<dbReference type="InterPro" id="IPR024731">
    <property type="entry name" value="NELL2-like_EGF"/>
</dbReference>
<evidence type="ECO:0000256" key="3">
    <source>
        <dbReference type="ARBA" id="ARBA00022729"/>
    </source>
</evidence>
<dbReference type="InterPro" id="IPR009030">
    <property type="entry name" value="Growth_fac_rcpt_cys_sf"/>
</dbReference>
<dbReference type="Pfam" id="PF12947">
    <property type="entry name" value="EGF_3"/>
    <property type="match status" value="7"/>
</dbReference>
<dbReference type="InterPro" id="IPR036055">
    <property type="entry name" value="LDL_receptor-like_sf"/>
</dbReference>
<evidence type="ECO:0000313" key="10">
    <source>
        <dbReference type="EMBL" id="KAJ8043689.1"/>
    </source>
</evidence>
<name>A0A9Q1CFI2_HOLLE</name>
<dbReference type="SUPFAM" id="SSF57196">
    <property type="entry name" value="EGF/Laminin"/>
    <property type="match status" value="1"/>
</dbReference>
<dbReference type="EMBL" id="JAIZAY010000004">
    <property type="protein sequence ID" value="KAJ8043689.1"/>
    <property type="molecule type" value="Genomic_DNA"/>
</dbReference>
<dbReference type="PROSITE" id="PS00010">
    <property type="entry name" value="ASX_HYDROXYL"/>
    <property type="match status" value="7"/>
</dbReference>
<keyword evidence="3" id="KW-0732">Signal</keyword>
<evidence type="ECO:0000256" key="8">
    <source>
        <dbReference type="PROSITE-ProRule" id="PRU00124"/>
    </source>
</evidence>
<dbReference type="PROSITE" id="PS01186">
    <property type="entry name" value="EGF_2"/>
    <property type="match status" value="7"/>
</dbReference>
<dbReference type="InterPro" id="IPR001881">
    <property type="entry name" value="EGF-like_Ca-bd_dom"/>
</dbReference>
<dbReference type="GO" id="GO:0005509">
    <property type="term" value="F:calcium ion binding"/>
    <property type="evidence" value="ECO:0007669"/>
    <property type="project" value="InterPro"/>
</dbReference>
<dbReference type="Gene3D" id="2.10.25.10">
    <property type="entry name" value="Laminin"/>
    <property type="match status" value="8"/>
</dbReference>
<keyword evidence="5" id="KW-1133">Transmembrane helix</keyword>
<feature type="disulfide bond" evidence="8">
    <location>
        <begin position="673"/>
        <end position="691"/>
    </location>
</feature>
<feature type="domain" description="EGF-like" evidence="9">
    <location>
        <begin position="1202"/>
        <end position="1242"/>
    </location>
</feature>
<dbReference type="PROSITE" id="PS01209">
    <property type="entry name" value="LDLRA_1"/>
    <property type="match status" value="3"/>
</dbReference>
<dbReference type="FunFam" id="2.10.25.10:FF:000038">
    <property type="entry name" value="Fibrillin 2"/>
    <property type="match status" value="7"/>
</dbReference>
<feature type="disulfide bond" evidence="8">
    <location>
        <begin position="508"/>
        <end position="526"/>
    </location>
</feature>
<dbReference type="InterPro" id="IPR018097">
    <property type="entry name" value="EGF_Ca-bd_CS"/>
</dbReference>
<sequence length="1550" mass="173924">MASKTMDSISTSRMAVWLIIVCLPMVISYSSFEGFQSKGVVSDICSLHVKHNETFSGLSQSNPVQLSTSDFFYFPGSNVTINVVLKSIEEQKEETIDRLQGFVLMARRENVSGDSVGSWIPQNGQQIVPCGSSMVVMHETNSWKPLPINFTFVPPAMNIGNIEFRLSAAYNFTVYWEDLKFDVRLSPPEDCKWITCTNGENEPECPGPVFQATTFEFSTDVNRDVWFDGDYYHQGITRFFNTCADAQLELWVHYIIPIGDSTLVQISAGDSNNENVEPLVDLLVSHGGNGRQSIRVLSSGPSLWLRISIEYQFHESSSDVAHIAGGVELANSTQQDLDCKGNFNCQNGVCIPLSFVCDGREDCSNGADENVTFCTDIVKNEMTFNIAHHWRFSFYKIEVTRYFQASDNYNLEMLLNIFVFQGELTRLGVSVGNGRVSSSNELVAVTKDSISAYYHQRFTILSSGSSLWLVVSINQFFQVELNSVQIIGNVKTTNSSIQDWSCGSNFDCMNGVCIPRSSVCDGSEDCPNAVDESSSSCTERVTDETTFNIQSPNTNPSYNDNRNHYRDRIFTTESNFQLEMIINFTMSYGNDNEVHISIGDGDDFDANKLVSVLQYVEGNGPQTIRVLSSGAAMWISVFYNQGDDDRGDIFISVAVKKVNASSIVWSCQDDFDCGDGVCIPRFFVCNSWFECTNGADEDMCTEFVDDEVRFNLSSGTGLSSYNDLYLRKIYQTDDDSQIEMLLNFEIPHSNVEYFLVSIGYGEVFFEDTLVTLSRFYVEKDHQTVKVWSTGSSLWVQIDVHSYFDENVDISHAIISGTIKKINVTASDWSCESTQVYSNNVCLPQSYICDGQNDCISGSDEDFLSCLHYVNDEVLFNISSKETFYTFDGYNNYRFQTVSRFFETDPDSQLEILINLNITYNDSDEFELSIGEGNSLTQDTLVTFSRYYIGEKDQMVKVLSTKPSLWLQISLNYLPKEEVKDTLIAVKVRKVNSSLQVWSCDENFDCTNGACLPQLYRCDGPPNCGNYFDEDVSVCTEYINDAHTTIPTNGFFSDGRYGILIKRFYQTCNDCQLEMFFRFKIGSGHVDSFSVFIGDGNSLFSQSLVSLTEYKVGNVPQNVGVLSSGSTAWLYINIQYQPHEIRNSDAFIQWEIKKINTITEDWNCGSGFYSCMDRICLPQSLACDGKGDCTDRLLDESALSCSEPIGCHLGMEECHTNGTCWGTNQIYSCECANGFERNGSNCEDVDECMQDMHNCSLEARCSNTVGSYICKCSDGFHGDGFQCRDIDECYENIHNCSHEASCDNTMGNYTCQCFDGFQGNGYQCTDIDECYEEIHNCSKEANCENTVGSFTCECLDGFQGNGYQCTDIDECYEKIHNCSKEANCENTVGSFTCECLDGFQGNGYQCTDIDECSENTDNCSKEAKCENTMGNYTCQCFDGFQGNGYQCTDIDECYEKIHNCSKEANCENTVGSFTCECLDGFQGNGYQCTDIDECSENTDNCSKEAKCENTMGNYTCQCFDGFQGNGYQCTGKDVNKTFLYIMRQDFSRVSC</sequence>
<feature type="domain" description="EGF-like" evidence="9">
    <location>
        <begin position="1407"/>
        <end position="1447"/>
    </location>
</feature>
<feature type="disulfide bond" evidence="8">
    <location>
        <begin position="345"/>
        <end position="363"/>
    </location>
</feature>
<dbReference type="Gene3D" id="2.40.128.620">
    <property type="match status" value="1"/>
</dbReference>
<dbReference type="PROSITE" id="PS50026">
    <property type="entry name" value="EGF_3"/>
    <property type="match status" value="8"/>
</dbReference>
<dbReference type="Pfam" id="PF00057">
    <property type="entry name" value="Ldl_recept_a"/>
    <property type="match status" value="2"/>
</dbReference>
<evidence type="ECO:0000256" key="5">
    <source>
        <dbReference type="ARBA" id="ARBA00022989"/>
    </source>
</evidence>
<dbReference type="CDD" id="cd00112">
    <property type="entry name" value="LDLa"/>
    <property type="match status" value="6"/>
</dbReference>
<accession>A0A9Q1CFI2</accession>
<dbReference type="InterPro" id="IPR000742">
    <property type="entry name" value="EGF"/>
</dbReference>
<evidence type="ECO:0000313" key="11">
    <source>
        <dbReference type="Proteomes" id="UP001152320"/>
    </source>
</evidence>
<reference evidence="10" key="1">
    <citation type="submission" date="2021-10" db="EMBL/GenBank/DDBJ databases">
        <title>Tropical sea cucumber genome reveals ecological adaptation and Cuvierian tubules defense mechanism.</title>
        <authorList>
            <person name="Chen T."/>
        </authorList>
    </citation>
    <scope>NUCLEOTIDE SEQUENCE</scope>
    <source>
        <strain evidence="10">Nanhai2018</strain>
        <tissue evidence="10">Muscle</tissue>
    </source>
</reference>
<dbReference type="PANTHER" id="PTHR24050:SF28">
    <property type="entry name" value="UROMODULIN-LIKE"/>
    <property type="match status" value="1"/>
</dbReference>
<evidence type="ECO:0000256" key="7">
    <source>
        <dbReference type="PROSITE-ProRule" id="PRU00076"/>
    </source>
</evidence>
<proteinExistence type="predicted"/>
<dbReference type="OrthoDB" id="4062651at2759"/>
<keyword evidence="1 7" id="KW-0245">EGF-like domain</keyword>
<feature type="domain" description="EGF-like" evidence="9">
    <location>
        <begin position="1366"/>
        <end position="1406"/>
    </location>
</feature>
<dbReference type="Gene3D" id="4.10.400.10">
    <property type="entry name" value="Low-density Lipoprotein Receptor"/>
    <property type="match status" value="3"/>
</dbReference>
<dbReference type="PROSITE" id="PS01187">
    <property type="entry name" value="EGF_CA"/>
    <property type="match status" value="2"/>
</dbReference>
<organism evidence="10 11">
    <name type="scientific">Holothuria leucospilota</name>
    <name type="common">Black long sea cucumber</name>
    <name type="synonym">Mertensiothuria leucospilota</name>
    <dbReference type="NCBI Taxonomy" id="206669"/>
    <lineage>
        <taxon>Eukaryota</taxon>
        <taxon>Metazoa</taxon>
        <taxon>Echinodermata</taxon>
        <taxon>Eleutherozoa</taxon>
        <taxon>Echinozoa</taxon>
        <taxon>Holothuroidea</taxon>
        <taxon>Aspidochirotacea</taxon>
        <taxon>Aspidochirotida</taxon>
        <taxon>Holothuriidae</taxon>
        <taxon>Holothuria</taxon>
    </lineage>
</organism>
<dbReference type="CDD" id="cd00054">
    <property type="entry name" value="EGF_CA"/>
    <property type="match status" value="7"/>
</dbReference>
<dbReference type="InterPro" id="IPR002861">
    <property type="entry name" value="Reeler_dom"/>
</dbReference>
<keyword evidence="4" id="KW-0677">Repeat</keyword>
<dbReference type="InterPro" id="IPR042307">
    <property type="entry name" value="Reeler_sf"/>
</dbReference>
<dbReference type="SMART" id="SM00192">
    <property type="entry name" value="LDLa"/>
    <property type="match status" value="6"/>
</dbReference>
<dbReference type="InterPro" id="IPR000152">
    <property type="entry name" value="EGF-type_Asp/Asn_hydroxyl_site"/>
</dbReference>
<feature type="domain" description="EGF-like" evidence="9">
    <location>
        <begin position="1243"/>
        <end position="1281"/>
    </location>
</feature>
<feature type="disulfide bond" evidence="8">
    <location>
        <begin position="1170"/>
        <end position="1188"/>
    </location>
</feature>
<dbReference type="SMART" id="SM00179">
    <property type="entry name" value="EGF_CA"/>
    <property type="match status" value="7"/>
</dbReference>
<comment type="caution">
    <text evidence="7">Lacks conserved residue(s) required for the propagation of feature annotation.</text>
</comment>
<feature type="domain" description="EGF-like" evidence="9">
    <location>
        <begin position="1325"/>
        <end position="1365"/>
    </location>
</feature>
<feature type="domain" description="EGF-like" evidence="9">
    <location>
        <begin position="1489"/>
        <end position="1529"/>
    </location>
</feature>
<keyword evidence="11" id="KW-1185">Reference proteome</keyword>
<keyword evidence="5" id="KW-0472">Membrane</keyword>
<keyword evidence="6 8" id="KW-1015">Disulfide bond</keyword>
<dbReference type="SMART" id="SM00181">
    <property type="entry name" value="EGF"/>
    <property type="match status" value="9"/>
</dbReference>
<dbReference type="PANTHER" id="PTHR24050">
    <property type="entry name" value="PA14 DOMAIN-CONTAINING PROTEIN"/>
    <property type="match status" value="1"/>
</dbReference>
<feature type="domain" description="EGF-like" evidence="9">
    <location>
        <begin position="1448"/>
        <end position="1488"/>
    </location>
</feature>